<keyword evidence="2" id="KW-0808">Transferase</keyword>
<evidence type="ECO:0000313" key="3">
    <source>
        <dbReference type="Proteomes" id="UP000033220"/>
    </source>
</evidence>
<evidence type="ECO:0000256" key="1">
    <source>
        <dbReference type="ARBA" id="ARBA00005007"/>
    </source>
</evidence>
<gene>
    <name evidence="2" type="primary">gatZ</name>
    <name evidence="2" type="ORF">RSPPHO_03129</name>
</gene>
<dbReference type="KEGG" id="rpm:RSPPHO_03129"/>
<dbReference type="STRING" id="1150469.RSPPHO_03129"/>
<evidence type="ECO:0000313" key="2">
    <source>
        <dbReference type="EMBL" id="CCG09755.1"/>
    </source>
</evidence>
<dbReference type="Pfam" id="PF08013">
    <property type="entry name" value="GatZ_KbaZ-like"/>
    <property type="match status" value="1"/>
</dbReference>
<comment type="pathway">
    <text evidence="1">Carbohydrate metabolism.</text>
</comment>
<dbReference type="EMBL" id="HE663493">
    <property type="protein sequence ID" value="CCG09755.1"/>
    <property type="molecule type" value="Genomic_DNA"/>
</dbReference>
<keyword evidence="3" id="KW-1185">Reference proteome</keyword>
<accession>H6SR33</accession>
<dbReference type="InterPro" id="IPR050303">
    <property type="entry name" value="GatZ_KbaZ_carbometab"/>
</dbReference>
<dbReference type="AlphaFoldDB" id="H6SR33"/>
<proteinExistence type="predicted"/>
<dbReference type="PIRSF" id="PIRSF009264">
    <property type="entry name" value="TagBP_ald_AgaZ"/>
    <property type="match status" value="1"/>
</dbReference>
<dbReference type="Gene3D" id="3.20.20.70">
    <property type="entry name" value="Aldolase class I"/>
    <property type="match status" value="1"/>
</dbReference>
<dbReference type="OrthoDB" id="1672942at2"/>
<dbReference type="Gene3D" id="1.10.400.20">
    <property type="entry name" value="putative tagatose 6-phosphate kinase domain like"/>
    <property type="match status" value="1"/>
</dbReference>
<dbReference type="eggNOG" id="COG4573">
    <property type="taxonomic scope" value="Bacteria"/>
</dbReference>
<dbReference type="PANTHER" id="PTHR32502">
    <property type="entry name" value="N-ACETYLGALACTOSAMINE PERMEASE II COMPONENT-RELATED"/>
    <property type="match status" value="1"/>
</dbReference>
<dbReference type="RefSeq" id="WP_014416383.1">
    <property type="nucleotide sequence ID" value="NC_017059.1"/>
</dbReference>
<dbReference type="HOGENOM" id="CLU_053334_0_0_5"/>
<sequence>MKEVIAAQGRGEAQGICSLCTAHPLVIRAALEAARDDDAPVLIEATANQVNQFGGYTGMTPAAFRTFVEGLADAVGFPRRRVRLGGDHLGPTVWRSRPAEEALALSRALVAEAVAAGFTKIHLDASMALAGECDPLDPALVAERAADLAAAAEAATRPGQEVLYVIGTEVPVPGGETEGLSAVRVSAAADVAETLDLHRLAFARRGLHNAFERVGAVVVQPGVDFDHTGLLPYDPGKTRDLVALIQGRPGLVYEAHSTDFQSREALRALVEDRFAILKVGPALTYALREGLFALAAMEDELIPIERRSCLRAVVERIMLEEPEAWARYYAGAPGQRRLLRAYSQSDRIRYYWTHPEVAAAVERLLANLAQVSPSEGLIRQFAGLERARLGRTPFSPQALLADKVRQVLEDYRFACTGVAEGEGGWRRAG</sequence>
<dbReference type="InterPro" id="IPR013785">
    <property type="entry name" value="Aldolase_TIM"/>
</dbReference>
<dbReference type="GO" id="GO:0009401">
    <property type="term" value="P:phosphoenolpyruvate-dependent sugar phosphotransferase system"/>
    <property type="evidence" value="ECO:0007669"/>
    <property type="project" value="TreeGrafter"/>
</dbReference>
<dbReference type="GO" id="GO:0016301">
    <property type="term" value="F:kinase activity"/>
    <property type="evidence" value="ECO:0007669"/>
    <property type="project" value="UniProtKB-KW"/>
</dbReference>
<dbReference type="GO" id="GO:0005975">
    <property type="term" value="P:carbohydrate metabolic process"/>
    <property type="evidence" value="ECO:0007669"/>
    <property type="project" value="InterPro"/>
</dbReference>
<dbReference type="InterPro" id="IPR012062">
    <property type="entry name" value="GatZ/KbaZ-like"/>
</dbReference>
<protein>
    <submittedName>
        <fullName evidence="2">Putative tagatose 6-phosphate kinase 1</fullName>
    </submittedName>
</protein>
<name>H6SR33_PARPM</name>
<dbReference type="Proteomes" id="UP000033220">
    <property type="component" value="Chromosome DSM 122"/>
</dbReference>
<dbReference type="SUPFAM" id="SSF51569">
    <property type="entry name" value="Aldolase"/>
    <property type="match status" value="1"/>
</dbReference>
<organism evidence="2 3">
    <name type="scientific">Pararhodospirillum photometricum DSM 122</name>
    <dbReference type="NCBI Taxonomy" id="1150469"/>
    <lineage>
        <taxon>Bacteria</taxon>
        <taxon>Pseudomonadati</taxon>
        <taxon>Pseudomonadota</taxon>
        <taxon>Alphaproteobacteria</taxon>
        <taxon>Rhodospirillales</taxon>
        <taxon>Rhodospirillaceae</taxon>
        <taxon>Pararhodospirillum</taxon>
    </lineage>
</organism>
<reference evidence="2 3" key="1">
    <citation type="submission" date="2012-02" db="EMBL/GenBank/DDBJ databases">
        <title>Shotgun genome sequence of Phaeospirillum photometricum DSM 122.</title>
        <authorList>
            <person name="Duquesne K."/>
            <person name="Sturgis J."/>
        </authorList>
    </citation>
    <scope>NUCLEOTIDE SEQUENCE [LARGE SCALE GENOMIC DNA]</scope>
    <source>
        <strain evidence="3">DSM122</strain>
    </source>
</reference>
<keyword evidence="2" id="KW-0418">Kinase</keyword>
<dbReference type="PATRIC" id="fig|1150469.3.peg.3527"/>
<dbReference type="GO" id="GO:0005886">
    <property type="term" value="C:plasma membrane"/>
    <property type="evidence" value="ECO:0007669"/>
    <property type="project" value="TreeGrafter"/>
</dbReference>
<dbReference type="PANTHER" id="PTHR32502:SF12">
    <property type="entry name" value="D-TAGATOSE-1,6-BISPHOSPHATE ALDOLASE SUBUNIT GATZ"/>
    <property type="match status" value="1"/>
</dbReference>